<sequence>MIQDPYKPSQTAAKAPQTAQFGQHGKARVATQNLCSRCNTAEVVSGVVIRPEKSSDRRCTRRFVQRRSVTSKTNGSLLPVEAQSRSGVAQNCSSARRGIALELHEVVAASPMLCLNSKCAISSEVMSSSVHRHSATGLLDDPLVLPDHRSRHSTSYGTAAL</sequence>
<proteinExistence type="predicted"/>
<evidence type="ECO:0000313" key="3">
    <source>
        <dbReference type="Proteomes" id="UP000594638"/>
    </source>
</evidence>
<evidence type="ECO:0000256" key="1">
    <source>
        <dbReference type="SAM" id="MobiDB-lite"/>
    </source>
</evidence>
<dbReference type="Gramene" id="OE9A096659T1">
    <property type="protein sequence ID" value="OE9A096659C1"/>
    <property type="gene ID" value="OE9A096659"/>
</dbReference>
<accession>A0A8S0U8I5</accession>
<dbReference type="AlphaFoldDB" id="A0A8S0U8I5"/>
<evidence type="ECO:0000313" key="2">
    <source>
        <dbReference type="EMBL" id="CAA3012883.1"/>
    </source>
</evidence>
<comment type="caution">
    <text evidence="2">The sequence shown here is derived from an EMBL/GenBank/DDBJ whole genome shotgun (WGS) entry which is preliminary data.</text>
</comment>
<name>A0A8S0U8I5_OLEEU</name>
<reference evidence="2 3" key="1">
    <citation type="submission" date="2019-12" db="EMBL/GenBank/DDBJ databases">
        <authorList>
            <person name="Alioto T."/>
            <person name="Alioto T."/>
            <person name="Gomez Garrido J."/>
        </authorList>
    </citation>
    <scope>NUCLEOTIDE SEQUENCE [LARGE SCALE GENOMIC DNA]</scope>
</reference>
<protein>
    <submittedName>
        <fullName evidence="2">Uncharacterized protein</fullName>
    </submittedName>
</protein>
<keyword evidence="3" id="KW-1185">Reference proteome</keyword>
<organism evidence="2 3">
    <name type="scientific">Olea europaea subsp. europaea</name>
    <dbReference type="NCBI Taxonomy" id="158383"/>
    <lineage>
        <taxon>Eukaryota</taxon>
        <taxon>Viridiplantae</taxon>
        <taxon>Streptophyta</taxon>
        <taxon>Embryophyta</taxon>
        <taxon>Tracheophyta</taxon>
        <taxon>Spermatophyta</taxon>
        <taxon>Magnoliopsida</taxon>
        <taxon>eudicotyledons</taxon>
        <taxon>Gunneridae</taxon>
        <taxon>Pentapetalae</taxon>
        <taxon>asterids</taxon>
        <taxon>lamiids</taxon>
        <taxon>Lamiales</taxon>
        <taxon>Oleaceae</taxon>
        <taxon>Oleeae</taxon>
        <taxon>Olea</taxon>
    </lineage>
</organism>
<feature type="region of interest" description="Disordered" evidence="1">
    <location>
        <begin position="1"/>
        <end position="22"/>
    </location>
</feature>
<dbReference type="Proteomes" id="UP000594638">
    <property type="component" value="Unassembled WGS sequence"/>
</dbReference>
<feature type="compositionally biased region" description="Polar residues" evidence="1">
    <location>
        <begin position="8"/>
        <end position="21"/>
    </location>
</feature>
<dbReference type="EMBL" id="CACTIH010007416">
    <property type="protein sequence ID" value="CAA3012883.1"/>
    <property type="molecule type" value="Genomic_DNA"/>
</dbReference>
<gene>
    <name evidence="2" type="ORF">OLEA9_A096659</name>
</gene>